<proteinExistence type="predicted"/>
<comment type="caution">
    <text evidence="1">The sequence shown here is derived from an EMBL/GenBank/DDBJ whole genome shotgun (WGS) entry which is preliminary data.</text>
</comment>
<evidence type="ECO:0000313" key="1">
    <source>
        <dbReference type="EMBL" id="MET3731624.1"/>
    </source>
</evidence>
<dbReference type="Proteomes" id="UP001549146">
    <property type="component" value="Unassembled WGS sequence"/>
</dbReference>
<organism evidence="1 2">
    <name type="scientific">Moheibacter stercoris</name>
    <dbReference type="NCBI Taxonomy" id="1628251"/>
    <lineage>
        <taxon>Bacteria</taxon>
        <taxon>Pseudomonadati</taxon>
        <taxon>Bacteroidota</taxon>
        <taxon>Flavobacteriia</taxon>
        <taxon>Flavobacteriales</taxon>
        <taxon>Weeksellaceae</taxon>
        <taxon>Moheibacter</taxon>
    </lineage>
</organism>
<name>A0ABV2LSR2_9FLAO</name>
<evidence type="ECO:0000313" key="2">
    <source>
        <dbReference type="Proteomes" id="UP001549146"/>
    </source>
</evidence>
<dbReference type="EMBL" id="JBEPMO010000005">
    <property type="protein sequence ID" value="MET3731624.1"/>
    <property type="molecule type" value="Genomic_DNA"/>
</dbReference>
<reference evidence="1 2" key="1">
    <citation type="submission" date="2024-06" db="EMBL/GenBank/DDBJ databases">
        <title>Genomic Encyclopedia of Type Strains, Phase IV (KMG-IV): sequencing the most valuable type-strain genomes for metagenomic binning, comparative biology and taxonomic classification.</title>
        <authorList>
            <person name="Goeker M."/>
        </authorList>
    </citation>
    <scope>NUCLEOTIDE SEQUENCE [LARGE SCALE GENOMIC DNA]</scope>
    <source>
        <strain evidence="1 2">DSM 29388</strain>
    </source>
</reference>
<accession>A0ABV2LSR2</accession>
<keyword evidence="2" id="KW-1185">Reference proteome</keyword>
<gene>
    <name evidence="1" type="ORF">ABID46_001198</name>
</gene>
<protein>
    <submittedName>
        <fullName evidence="1">IS605 OrfB family transposase</fullName>
    </submittedName>
</protein>
<sequence>MIKDFFYLSEGIKYKLADEKKDEMGIFQRSHQNTTYRLVCDKFKGEVPTDVLDSLNNMLRSGFSKTKKDYWEGNCSLKNFRRDIPIPFPPDAMSRINFQKEKGAFCFRLFSIPFKTYLGKDFIDKKILLEQLEKGEVKLCTSQIQLKSGKIYWLAVFEFKKEPKELRADVIAEASLSLENPIVVKINKERFFIGTKEEFLYRRLAIQASRNRIMKGLGSVNGGRGRNKKLKALDKLNDAEKNFVQNRLHEYSKMLIDFCLDKNAGTLILLNQEEKSEMAKNEEFVLRNWSYYDLITKIKYKAEKVGIELIVD</sequence>